<organism evidence="3 4">
    <name type="scientific">Oryza sativa subsp. japonica</name>
    <name type="common">Rice</name>
    <dbReference type="NCBI Taxonomy" id="39947"/>
    <lineage>
        <taxon>Eukaryota</taxon>
        <taxon>Viridiplantae</taxon>
        <taxon>Streptophyta</taxon>
        <taxon>Embryophyta</taxon>
        <taxon>Tracheophyta</taxon>
        <taxon>Spermatophyta</taxon>
        <taxon>Magnoliopsida</taxon>
        <taxon>Liliopsida</taxon>
        <taxon>Poales</taxon>
        <taxon>Poaceae</taxon>
        <taxon>BOP clade</taxon>
        <taxon>Oryzoideae</taxon>
        <taxon>Oryzeae</taxon>
        <taxon>Oryzinae</taxon>
        <taxon>Oryza</taxon>
        <taxon>Oryza sativa</taxon>
    </lineage>
</organism>
<feature type="compositionally biased region" description="Low complexity" evidence="1">
    <location>
        <begin position="1"/>
        <end position="15"/>
    </location>
</feature>
<dbReference type="InParanoid" id="A0A0P0WBP3"/>
<dbReference type="Proteomes" id="UP000059680">
    <property type="component" value="Chromosome 4"/>
</dbReference>
<gene>
    <name evidence="3" type="ordered locus">Os04g0470901</name>
    <name evidence="3" type="ORF">OSNPB_040470901</name>
</gene>
<feature type="region of interest" description="Disordered" evidence="1">
    <location>
        <begin position="1"/>
        <end position="29"/>
    </location>
</feature>
<dbReference type="SMR" id="A0A0P0WBP3"/>
<keyword evidence="2" id="KW-0812">Transmembrane</keyword>
<dbReference type="Gramene" id="Os04t0470901-00">
    <property type="protein sequence ID" value="Os04t0470901-00"/>
    <property type="gene ID" value="Os04g0470901"/>
</dbReference>
<reference evidence="3 4" key="3">
    <citation type="journal article" date="2013" name="Rice">
        <title>Improvement of the Oryza sativa Nipponbare reference genome using next generation sequence and optical map data.</title>
        <authorList>
            <person name="Kawahara Y."/>
            <person name="de la Bastide M."/>
            <person name="Hamilton J.P."/>
            <person name="Kanamori H."/>
            <person name="McCombie W.R."/>
            <person name="Ouyang S."/>
            <person name="Schwartz D.C."/>
            <person name="Tanaka T."/>
            <person name="Wu J."/>
            <person name="Zhou S."/>
            <person name="Childs K.L."/>
            <person name="Davidson R.M."/>
            <person name="Lin H."/>
            <person name="Quesada-Ocampo L."/>
            <person name="Vaillancourt B."/>
            <person name="Sakai H."/>
            <person name="Lee S.S."/>
            <person name="Kim J."/>
            <person name="Numa H."/>
            <person name="Itoh T."/>
            <person name="Buell C.R."/>
            <person name="Matsumoto T."/>
        </authorList>
    </citation>
    <scope>NUCLEOTIDE SEQUENCE [LARGE SCALE GENOMIC DNA]</scope>
    <source>
        <strain evidence="4">cv. Nipponbare</strain>
    </source>
</reference>
<name>A0A0P0WBP3_ORYSJ</name>
<keyword evidence="2" id="KW-0472">Membrane</keyword>
<reference evidence="3 4" key="2">
    <citation type="journal article" date="2013" name="Plant Cell Physiol.">
        <title>Rice Annotation Project Database (RAP-DB): an integrative and interactive database for rice genomics.</title>
        <authorList>
            <person name="Sakai H."/>
            <person name="Lee S.S."/>
            <person name="Tanaka T."/>
            <person name="Numa H."/>
            <person name="Kim J."/>
            <person name="Kawahara Y."/>
            <person name="Wakimoto H."/>
            <person name="Yang C.C."/>
            <person name="Iwamoto M."/>
            <person name="Abe T."/>
            <person name="Yamada Y."/>
            <person name="Muto A."/>
            <person name="Inokuchi H."/>
            <person name="Ikemura T."/>
            <person name="Matsumoto T."/>
            <person name="Sasaki T."/>
            <person name="Itoh T."/>
        </authorList>
    </citation>
    <scope>NUCLEOTIDE SEQUENCE [LARGE SCALE GENOMIC DNA]</scope>
    <source>
        <strain evidence="4">cv. Nipponbare</strain>
    </source>
</reference>
<evidence type="ECO:0000313" key="4">
    <source>
        <dbReference type="Proteomes" id="UP000059680"/>
    </source>
</evidence>
<evidence type="ECO:0000313" key="3">
    <source>
        <dbReference type="EMBL" id="BAS89643.1"/>
    </source>
</evidence>
<dbReference type="AlphaFoldDB" id="A0A0P0WBP3"/>
<keyword evidence="4" id="KW-1185">Reference proteome</keyword>
<evidence type="ECO:0000256" key="1">
    <source>
        <dbReference type="SAM" id="MobiDB-lite"/>
    </source>
</evidence>
<protein>
    <submittedName>
        <fullName evidence="3">Os04g0470901 protein</fullName>
    </submittedName>
</protein>
<dbReference type="PaxDb" id="39947-A0A0P0WBP3"/>
<reference evidence="4" key="1">
    <citation type="journal article" date="2005" name="Nature">
        <title>The map-based sequence of the rice genome.</title>
        <authorList>
            <consortium name="International rice genome sequencing project (IRGSP)"/>
            <person name="Matsumoto T."/>
            <person name="Wu J."/>
            <person name="Kanamori H."/>
            <person name="Katayose Y."/>
            <person name="Fujisawa M."/>
            <person name="Namiki N."/>
            <person name="Mizuno H."/>
            <person name="Yamamoto K."/>
            <person name="Antonio B.A."/>
            <person name="Baba T."/>
            <person name="Sakata K."/>
            <person name="Nagamura Y."/>
            <person name="Aoki H."/>
            <person name="Arikawa K."/>
            <person name="Arita K."/>
            <person name="Bito T."/>
            <person name="Chiden Y."/>
            <person name="Fujitsuka N."/>
            <person name="Fukunaka R."/>
            <person name="Hamada M."/>
            <person name="Harada C."/>
            <person name="Hayashi A."/>
            <person name="Hijishita S."/>
            <person name="Honda M."/>
            <person name="Hosokawa S."/>
            <person name="Ichikawa Y."/>
            <person name="Idonuma A."/>
            <person name="Iijima M."/>
            <person name="Ikeda M."/>
            <person name="Ikeno M."/>
            <person name="Ito K."/>
            <person name="Ito S."/>
            <person name="Ito T."/>
            <person name="Ito Y."/>
            <person name="Ito Y."/>
            <person name="Iwabuchi A."/>
            <person name="Kamiya K."/>
            <person name="Karasawa W."/>
            <person name="Kurita K."/>
            <person name="Katagiri S."/>
            <person name="Kikuta A."/>
            <person name="Kobayashi H."/>
            <person name="Kobayashi N."/>
            <person name="Machita K."/>
            <person name="Maehara T."/>
            <person name="Masukawa M."/>
            <person name="Mizubayashi T."/>
            <person name="Mukai Y."/>
            <person name="Nagasaki H."/>
            <person name="Nagata Y."/>
            <person name="Naito S."/>
            <person name="Nakashima M."/>
            <person name="Nakama Y."/>
            <person name="Nakamichi Y."/>
            <person name="Nakamura M."/>
            <person name="Meguro A."/>
            <person name="Negishi M."/>
            <person name="Ohta I."/>
            <person name="Ohta T."/>
            <person name="Okamoto M."/>
            <person name="Ono N."/>
            <person name="Saji S."/>
            <person name="Sakaguchi M."/>
            <person name="Sakai K."/>
            <person name="Shibata M."/>
            <person name="Shimokawa T."/>
            <person name="Song J."/>
            <person name="Takazaki Y."/>
            <person name="Terasawa K."/>
            <person name="Tsugane M."/>
            <person name="Tsuji K."/>
            <person name="Ueda S."/>
            <person name="Waki K."/>
            <person name="Yamagata H."/>
            <person name="Yamamoto M."/>
            <person name="Yamamoto S."/>
            <person name="Yamane H."/>
            <person name="Yoshiki S."/>
            <person name="Yoshihara R."/>
            <person name="Yukawa K."/>
            <person name="Zhong H."/>
            <person name="Yano M."/>
            <person name="Yuan Q."/>
            <person name="Ouyang S."/>
            <person name="Liu J."/>
            <person name="Jones K.M."/>
            <person name="Gansberger K."/>
            <person name="Moffat K."/>
            <person name="Hill J."/>
            <person name="Bera J."/>
            <person name="Fadrosh D."/>
            <person name="Jin S."/>
            <person name="Johri S."/>
            <person name="Kim M."/>
            <person name="Overton L."/>
            <person name="Reardon M."/>
            <person name="Tsitrin T."/>
            <person name="Vuong H."/>
            <person name="Weaver B."/>
            <person name="Ciecko A."/>
            <person name="Tallon L."/>
            <person name="Jackson J."/>
            <person name="Pai G."/>
            <person name="Aken S.V."/>
            <person name="Utterback T."/>
            <person name="Reidmuller S."/>
            <person name="Feldblyum T."/>
            <person name="Hsiao J."/>
            <person name="Zismann V."/>
            <person name="Iobst S."/>
            <person name="de Vazeille A.R."/>
            <person name="Buell C.R."/>
            <person name="Ying K."/>
            <person name="Li Y."/>
            <person name="Lu T."/>
            <person name="Huang Y."/>
            <person name="Zhao Q."/>
            <person name="Feng Q."/>
            <person name="Zhang L."/>
            <person name="Zhu J."/>
            <person name="Weng Q."/>
            <person name="Mu J."/>
            <person name="Lu Y."/>
            <person name="Fan D."/>
            <person name="Liu Y."/>
            <person name="Guan J."/>
            <person name="Zhang Y."/>
            <person name="Yu S."/>
            <person name="Liu X."/>
            <person name="Zhang Y."/>
            <person name="Hong G."/>
            <person name="Han B."/>
            <person name="Choisne N."/>
            <person name="Demange N."/>
            <person name="Orjeda G."/>
            <person name="Samain S."/>
            <person name="Cattolico L."/>
            <person name="Pelletier E."/>
            <person name="Couloux A."/>
            <person name="Segurens B."/>
            <person name="Wincker P."/>
            <person name="D'Hont A."/>
            <person name="Scarpelli C."/>
            <person name="Weissenbach J."/>
            <person name="Salanoubat M."/>
            <person name="Quetier F."/>
            <person name="Yu Y."/>
            <person name="Kim H.R."/>
            <person name="Rambo T."/>
            <person name="Currie J."/>
            <person name="Collura K."/>
            <person name="Luo M."/>
            <person name="Yang T."/>
            <person name="Ammiraju J.S.S."/>
            <person name="Engler F."/>
            <person name="Soderlund C."/>
            <person name="Wing R.A."/>
            <person name="Palmer L.E."/>
            <person name="de la Bastide M."/>
            <person name="Spiegel L."/>
            <person name="Nascimento L."/>
            <person name="Zutavern T."/>
            <person name="O'Shaughnessy A."/>
            <person name="Dike S."/>
            <person name="Dedhia N."/>
            <person name="Preston R."/>
            <person name="Balija V."/>
            <person name="McCombie W.R."/>
            <person name="Chow T."/>
            <person name="Chen H."/>
            <person name="Chung M."/>
            <person name="Chen C."/>
            <person name="Shaw J."/>
            <person name="Wu H."/>
            <person name="Hsiao K."/>
            <person name="Chao Y."/>
            <person name="Chu M."/>
            <person name="Cheng C."/>
            <person name="Hour A."/>
            <person name="Lee P."/>
            <person name="Lin S."/>
            <person name="Lin Y."/>
            <person name="Liou J."/>
            <person name="Liu S."/>
            <person name="Hsing Y."/>
            <person name="Raghuvanshi S."/>
            <person name="Mohanty A."/>
            <person name="Bharti A.K."/>
            <person name="Gaur A."/>
            <person name="Gupta V."/>
            <person name="Kumar D."/>
            <person name="Ravi V."/>
            <person name="Vij S."/>
            <person name="Kapur A."/>
            <person name="Khurana P."/>
            <person name="Khurana P."/>
            <person name="Khurana J.P."/>
            <person name="Tyagi A.K."/>
            <person name="Gaikwad K."/>
            <person name="Singh A."/>
            <person name="Dalal V."/>
            <person name="Srivastava S."/>
            <person name="Dixit A."/>
            <person name="Pal A.K."/>
            <person name="Ghazi I.A."/>
            <person name="Yadav M."/>
            <person name="Pandit A."/>
            <person name="Bhargava A."/>
            <person name="Sureshbabu K."/>
            <person name="Batra K."/>
            <person name="Sharma T.R."/>
            <person name="Mohapatra T."/>
            <person name="Singh N.K."/>
            <person name="Messing J."/>
            <person name="Nelson A.B."/>
            <person name="Fuks G."/>
            <person name="Kavchok S."/>
            <person name="Keizer G."/>
            <person name="Linton E."/>
            <person name="Llaca V."/>
            <person name="Song R."/>
            <person name="Tanyolac B."/>
            <person name="Young S."/>
            <person name="Ho-Il K."/>
            <person name="Hahn J.H."/>
            <person name="Sangsakoo G."/>
            <person name="Vanavichit A."/>
            <person name="de Mattos Luiz.A.T."/>
            <person name="Zimmer P.D."/>
            <person name="Malone G."/>
            <person name="Dellagostin O."/>
            <person name="de Oliveira A.C."/>
            <person name="Bevan M."/>
            <person name="Bancroft I."/>
            <person name="Minx P."/>
            <person name="Cordum H."/>
            <person name="Wilson R."/>
            <person name="Cheng Z."/>
            <person name="Jin W."/>
            <person name="Jiang J."/>
            <person name="Leong S.A."/>
            <person name="Iwama H."/>
            <person name="Gojobori T."/>
            <person name="Itoh T."/>
            <person name="Niimura Y."/>
            <person name="Fujii Y."/>
            <person name="Habara T."/>
            <person name="Sakai H."/>
            <person name="Sato Y."/>
            <person name="Wilson G."/>
            <person name="Kumar K."/>
            <person name="McCouch S."/>
            <person name="Juretic N."/>
            <person name="Hoen D."/>
            <person name="Wright S."/>
            <person name="Bruskiewich R."/>
            <person name="Bureau T."/>
            <person name="Miyao A."/>
            <person name="Hirochika H."/>
            <person name="Nishikawa T."/>
            <person name="Kadowaki K."/>
            <person name="Sugiura M."/>
            <person name="Burr B."/>
            <person name="Sasaki T."/>
        </authorList>
    </citation>
    <scope>NUCLEOTIDE SEQUENCE [LARGE SCALE GENOMIC DNA]</scope>
    <source>
        <strain evidence="4">cv. Nipponbare</strain>
    </source>
</reference>
<keyword evidence="2" id="KW-1133">Transmembrane helix</keyword>
<dbReference type="EMBL" id="AP014960">
    <property type="protein sequence ID" value="BAS89643.1"/>
    <property type="molecule type" value="Genomic_DNA"/>
</dbReference>
<evidence type="ECO:0000256" key="2">
    <source>
        <dbReference type="SAM" id="Phobius"/>
    </source>
</evidence>
<proteinExistence type="predicted"/>
<sequence>MAAAAARRGGITIVAGGHGGSGGDKATRRGRRHWTWPLAAMVAAARRGGVAIVSDGKANGSRLQVCCSLFCIFVAFYCILVFHSLVFECCT</sequence>
<feature type="transmembrane region" description="Helical" evidence="2">
    <location>
        <begin position="65"/>
        <end position="87"/>
    </location>
</feature>
<dbReference type="OMA" id="HWTWPLA"/>
<accession>A0A0P0WBP3</accession>